<name>A0A4R6R1V7_9BURK</name>
<protein>
    <submittedName>
        <fullName evidence="2">RES domain-containing protein</fullName>
    </submittedName>
</protein>
<dbReference type="Proteomes" id="UP000294593">
    <property type="component" value="Unassembled WGS sequence"/>
</dbReference>
<dbReference type="AlphaFoldDB" id="A0A4R6R1V7"/>
<proteinExistence type="predicted"/>
<dbReference type="Pfam" id="PF08808">
    <property type="entry name" value="RES"/>
    <property type="match status" value="1"/>
</dbReference>
<keyword evidence="3" id="KW-1185">Reference proteome</keyword>
<dbReference type="InterPro" id="IPR014914">
    <property type="entry name" value="RES_dom"/>
</dbReference>
<sequence length="157" mass="16741">MKLWRIAAETRKYAAHDLSGGGAAASPGRWNDDKQAVIYSAPTIAIAVLETAAHIDDAGLPLNRFLVEINVPDDVWAMHEVVALASLPATWSAIPAGGASVQVGSTWLASMRSPILLVPSVIVPEELAALINPLHPASAKITAKVIRPFEYNKLFRA</sequence>
<feature type="domain" description="RES" evidence="1">
    <location>
        <begin position="17"/>
        <end position="145"/>
    </location>
</feature>
<dbReference type="SMART" id="SM00953">
    <property type="entry name" value="RES"/>
    <property type="match status" value="1"/>
</dbReference>
<organism evidence="2 3">
    <name type="scientific">Aquabacterium commune</name>
    <dbReference type="NCBI Taxonomy" id="70586"/>
    <lineage>
        <taxon>Bacteria</taxon>
        <taxon>Pseudomonadati</taxon>
        <taxon>Pseudomonadota</taxon>
        <taxon>Betaproteobacteria</taxon>
        <taxon>Burkholderiales</taxon>
        <taxon>Aquabacterium</taxon>
    </lineage>
</organism>
<comment type="caution">
    <text evidence="2">The sequence shown here is derived from an EMBL/GenBank/DDBJ whole genome shotgun (WGS) entry which is preliminary data.</text>
</comment>
<dbReference type="OrthoDB" id="9789501at2"/>
<gene>
    <name evidence="2" type="ORF">EV672_11445</name>
</gene>
<dbReference type="RefSeq" id="WP_133611225.1">
    <property type="nucleotide sequence ID" value="NZ_SNXW01000014.1"/>
</dbReference>
<evidence type="ECO:0000313" key="3">
    <source>
        <dbReference type="Proteomes" id="UP000294593"/>
    </source>
</evidence>
<evidence type="ECO:0000313" key="2">
    <source>
        <dbReference type="EMBL" id="TDP79415.1"/>
    </source>
</evidence>
<accession>A0A4R6R1V7</accession>
<evidence type="ECO:0000259" key="1">
    <source>
        <dbReference type="SMART" id="SM00953"/>
    </source>
</evidence>
<reference evidence="2 3" key="1">
    <citation type="submission" date="2019-03" db="EMBL/GenBank/DDBJ databases">
        <title>Genomic Encyclopedia of Type Strains, Phase IV (KMG-IV): sequencing the most valuable type-strain genomes for metagenomic binning, comparative biology and taxonomic classification.</title>
        <authorList>
            <person name="Goeker M."/>
        </authorList>
    </citation>
    <scope>NUCLEOTIDE SEQUENCE [LARGE SCALE GENOMIC DNA]</scope>
    <source>
        <strain evidence="2 3">DSM 11901</strain>
    </source>
</reference>
<dbReference type="EMBL" id="SNXW01000014">
    <property type="protein sequence ID" value="TDP79415.1"/>
    <property type="molecule type" value="Genomic_DNA"/>
</dbReference>